<dbReference type="GO" id="GO:0016747">
    <property type="term" value="F:acyltransferase activity, transferring groups other than amino-acyl groups"/>
    <property type="evidence" value="ECO:0007669"/>
    <property type="project" value="InterPro"/>
</dbReference>
<reference evidence="2" key="1">
    <citation type="submission" date="2014-08" db="EMBL/GenBank/DDBJ databases">
        <title>Comparative genomics of the Paenibacillus odorifer group.</title>
        <authorList>
            <person name="den Bakker H.C."/>
            <person name="Tsai Y.-C.Y.-C."/>
            <person name="Martin N."/>
            <person name="Korlach J."/>
            <person name="Wiedmann M."/>
        </authorList>
    </citation>
    <scope>NUCLEOTIDE SEQUENCE [LARGE SCALE GENOMIC DNA]</scope>
    <source>
        <strain evidence="2">DSM 13188</strain>
    </source>
</reference>
<dbReference type="SUPFAM" id="SSF55729">
    <property type="entry name" value="Acyl-CoA N-acyltransferases (Nat)"/>
    <property type="match status" value="1"/>
</dbReference>
<dbReference type="Gene3D" id="3.40.630.30">
    <property type="match status" value="1"/>
</dbReference>
<dbReference type="PANTHER" id="PTHR43415">
    <property type="entry name" value="SPERMIDINE N(1)-ACETYLTRANSFERASE"/>
    <property type="match status" value="1"/>
</dbReference>
<dbReference type="EMBL" id="CP009285">
    <property type="protein sequence ID" value="AIQ61416.1"/>
    <property type="molecule type" value="Genomic_DNA"/>
</dbReference>
<dbReference type="RefSeq" id="WP_042218234.1">
    <property type="nucleotide sequence ID" value="NZ_CP009285.1"/>
</dbReference>
<accession>A0A089LIU5</accession>
<name>A0A089LIU5_PAEBO</name>
<dbReference type="Pfam" id="PF13302">
    <property type="entry name" value="Acetyltransf_3"/>
    <property type="match status" value="1"/>
</dbReference>
<dbReference type="InterPro" id="IPR016181">
    <property type="entry name" value="Acyl_CoA_acyltransferase"/>
</dbReference>
<proteinExistence type="predicted"/>
<feature type="domain" description="N-acetyltransferase" evidence="1">
    <location>
        <begin position="7"/>
        <end position="160"/>
    </location>
</feature>
<keyword evidence="3" id="KW-1185">Reference proteome</keyword>
<dbReference type="HOGENOM" id="CLU_013985_3_2_9"/>
<dbReference type="PROSITE" id="PS51186">
    <property type="entry name" value="GNAT"/>
    <property type="match status" value="1"/>
</dbReference>
<dbReference type="KEGG" id="pbd:PBOR_34320"/>
<dbReference type="Proteomes" id="UP000029518">
    <property type="component" value="Chromosome"/>
</dbReference>
<sequence length="165" mass="18893">MLHSEIINLRATTLEDLDFVLDAEGAELNRRFIGQWSREQHTAALDNGDIMHLIVQDSAGERAGYVILTGIQDRNLTVCIKRIVIQTKGCGYGKMTLKLLSSWAFTHTDTHRLWLDVKDHNARAQHVYEGAGFKLEGTLRECVRTEEGFESLQVMSMLRHEYIYE</sequence>
<organism evidence="2 3">
    <name type="scientific">Paenibacillus borealis</name>
    <dbReference type="NCBI Taxonomy" id="160799"/>
    <lineage>
        <taxon>Bacteria</taxon>
        <taxon>Bacillati</taxon>
        <taxon>Bacillota</taxon>
        <taxon>Bacilli</taxon>
        <taxon>Bacillales</taxon>
        <taxon>Paenibacillaceae</taxon>
        <taxon>Paenibacillus</taxon>
    </lineage>
</organism>
<protein>
    <submittedName>
        <fullName evidence="2">Acetyltransferase</fullName>
    </submittedName>
</protein>
<evidence type="ECO:0000313" key="3">
    <source>
        <dbReference type="Proteomes" id="UP000029518"/>
    </source>
</evidence>
<dbReference type="InterPro" id="IPR000182">
    <property type="entry name" value="GNAT_dom"/>
</dbReference>
<gene>
    <name evidence="2" type="ORF">PBOR_34320</name>
</gene>
<evidence type="ECO:0000259" key="1">
    <source>
        <dbReference type="PROSITE" id="PS51186"/>
    </source>
</evidence>
<dbReference type="AlphaFoldDB" id="A0A089LIU5"/>
<dbReference type="PANTHER" id="PTHR43415:SF3">
    <property type="entry name" value="GNAT-FAMILY ACETYLTRANSFERASE"/>
    <property type="match status" value="1"/>
</dbReference>
<evidence type="ECO:0000313" key="2">
    <source>
        <dbReference type="EMBL" id="AIQ61416.1"/>
    </source>
</evidence>